<evidence type="ECO:0000313" key="1">
    <source>
        <dbReference type="EMBL" id="GER60955.1"/>
    </source>
</evidence>
<dbReference type="OrthoDB" id="788947at2"/>
<proteinExistence type="predicted"/>
<comment type="caution">
    <text evidence="1">The sequence shown here is derived from an EMBL/GenBank/DDBJ whole genome shotgun (WGS) entry which is preliminary data.</text>
</comment>
<evidence type="ECO:0008006" key="3">
    <source>
        <dbReference type="Google" id="ProtNLM"/>
    </source>
</evidence>
<dbReference type="AlphaFoldDB" id="A0A5J4ISH3"/>
<accession>A0A5J4ISH3</accession>
<protein>
    <recommendedName>
        <fullName evidence="3">RiboL-PSP-HEPN domain-containing protein</fullName>
    </recommendedName>
</protein>
<reference evidence="1 2" key="1">
    <citation type="submission" date="2019-08" db="EMBL/GenBank/DDBJ databases">
        <title>Draft genome sequence of Ulvibacter marinus type strain NBRC 109484.</title>
        <authorList>
            <person name="Kawano K."/>
            <person name="Ushijima N."/>
            <person name="Kihara M."/>
            <person name="Itoh H."/>
        </authorList>
    </citation>
    <scope>NUCLEOTIDE SEQUENCE [LARGE SCALE GENOMIC DNA]</scope>
    <source>
        <strain evidence="1 2">NBRC 109484</strain>
    </source>
</reference>
<gene>
    <name evidence="1" type="ORF">ULMA_30630</name>
</gene>
<name>A0A5J4ISH3_9FLAO</name>
<dbReference type="Proteomes" id="UP000326509">
    <property type="component" value="Unassembled WGS sequence"/>
</dbReference>
<evidence type="ECO:0000313" key="2">
    <source>
        <dbReference type="Proteomes" id="UP000326509"/>
    </source>
</evidence>
<organism evidence="1 2">
    <name type="scientific">Patiriisocius marinus</name>
    <dbReference type="NCBI Taxonomy" id="1397112"/>
    <lineage>
        <taxon>Bacteria</taxon>
        <taxon>Pseudomonadati</taxon>
        <taxon>Bacteroidota</taxon>
        <taxon>Flavobacteriia</taxon>
        <taxon>Flavobacteriales</taxon>
        <taxon>Flavobacteriaceae</taxon>
        <taxon>Patiriisocius</taxon>
    </lineage>
</organism>
<dbReference type="EMBL" id="BKCG01000012">
    <property type="protein sequence ID" value="GER60955.1"/>
    <property type="molecule type" value="Genomic_DNA"/>
</dbReference>
<dbReference type="RefSeq" id="WP_151675380.1">
    <property type="nucleotide sequence ID" value="NZ_BKCG01000012.1"/>
</dbReference>
<keyword evidence="2" id="KW-1185">Reference proteome</keyword>
<sequence>MGKSHIVLKPTKKIKKNFNLSDSLKNIEVPEKSKTVAKEYLKTKKLSDEFSQDLLLEFDDSLIFCFDFLHDRVKYIIPEINPTTILYSNATMFHRNLLFAKVKLFEKSPTLKKIDKPIDLKVFGEFFQYASNCIINLQSSVECFANRRIPKSVLDECIDKNGDIFEPSITHKLDTLLPKVYEKRFRTKSKRDNLKVRQVIELRNQIIHLTPNSDISNTKYKSLYRKLINFEYEKAIYAVRNLINFYEPNLLEDCPCGKEYDYEIITTEKN</sequence>